<protein>
    <submittedName>
        <fullName evidence="2">Phosphatidate cytidylyltransferase</fullName>
    </submittedName>
</protein>
<dbReference type="PANTHER" id="PTHR31303:SF1">
    <property type="entry name" value="CTP-DEPENDENT DIACYLGLYCEROL KINASE 1"/>
    <property type="match status" value="1"/>
</dbReference>
<keyword evidence="2" id="KW-0548">Nucleotidyltransferase</keyword>
<name>A0A4U0H7T7_9SPHI</name>
<dbReference type="GO" id="GO:0016779">
    <property type="term" value="F:nucleotidyltransferase activity"/>
    <property type="evidence" value="ECO:0007669"/>
    <property type="project" value="UniProtKB-KW"/>
</dbReference>
<feature type="transmembrane region" description="Helical" evidence="1">
    <location>
        <begin position="61"/>
        <end position="80"/>
    </location>
</feature>
<evidence type="ECO:0000256" key="1">
    <source>
        <dbReference type="SAM" id="Phobius"/>
    </source>
</evidence>
<dbReference type="Proteomes" id="UP000309872">
    <property type="component" value="Unassembled WGS sequence"/>
</dbReference>
<keyword evidence="1" id="KW-0472">Membrane</keyword>
<dbReference type="AlphaFoldDB" id="A0A4U0H7T7"/>
<dbReference type="RefSeq" id="WP_136819803.1">
    <property type="nucleotide sequence ID" value="NZ_BMJX01000002.1"/>
</dbReference>
<accession>A0A4U0H7T7</accession>
<gene>
    <name evidence="2" type="ORF">FAZ19_05890</name>
</gene>
<feature type="transmembrane region" description="Helical" evidence="1">
    <location>
        <begin position="185"/>
        <end position="201"/>
    </location>
</feature>
<dbReference type="PANTHER" id="PTHR31303">
    <property type="entry name" value="CTP-DEPENDENT DIACYLGLYCEROL KINASE 1"/>
    <property type="match status" value="1"/>
</dbReference>
<reference evidence="2 3" key="1">
    <citation type="submission" date="2019-04" db="EMBL/GenBank/DDBJ databases">
        <title>Sphingobacterium olei sp. nov., isolated from oil-contaminated soil.</title>
        <authorList>
            <person name="Liu B."/>
        </authorList>
    </citation>
    <scope>NUCLEOTIDE SEQUENCE [LARGE SCALE GENOMIC DNA]</scope>
    <source>
        <strain evidence="2 3">Y3L14</strain>
    </source>
</reference>
<evidence type="ECO:0000313" key="3">
    <source>
        <dbReference type="Proteomes" id="UP000309872"/>
    </source>
</evidence>
<comment type="caution">
    <text evidence="2">The sequence shown here is derived from an EMBL/GenBank/DDBJ whole genome shotgun (WGS) entry which is preliminary data.</text>
</comment>
<organism evidence="2 3">
    <name type="scientific">Sphingobacterium alkalisoli</name>
    <dbReference type="NCBI Taxonomy" id="1874115"/>
    <lineage>
        <taxon>Bacteria</taxon>
        <taxon>Pseudomonadati</taxon>
        <taxon>Bacteroidota</taxon>
        <taxon>Sphingobacteriia</taxon>
        <taxon>Sphingobacteriales</taxon>
        <taxon>Sphingobacteriaceae</taxon>
        <taxon>Sphingobacterium</taxon>
    </lineage>
</organism>
<keyword evidence="1" id="KW-1133">Transmembrane helix</keyword>
<keyword evidence="3" id="KW-1185">Reference proteome</keyword>
<keyword evidence="1" id="KW-0812">Transmembrane</keyword>
<proteinExistence type="predicted"/>
<sequence>MTPTVLNAIILAGCYLLLFTLGELLYYCFKIKAEITRKIVHIGTGLLALSFPLLLANHWCVLVLCTLFAGILIVSLRFDLLRSINAIDRQSIGSLAYPVSVYGCYLTYHLYDNHYVYYYLPILILAICDPIAGLTGRRWPLGAYRIAGANKTLMGSLMFMLSAMLLITLYLFLFCHAVVDSSFLVTVLVVASLATIAEAVSRDGYDNLTIPLSVILGLVLTRSIV</sequence>
<evidence type="ECO:0000313" key="2">
    <source>
        <dbReference type="EMBL" id="TJY66452.1"/>
    </source>
</evidence>
<dbReference type="OrthoDB" id="1117602at2"/>
<feature type="transmembrane region" description="Helical" evidence="1">
    <location>
        <begin position="117"/>
        <end position="136"/>
    </location>
</feature>
<dbReference type="InterPro" id="IPR037997">
    <property type="entry name" value="Dgk1-like"/>
</dbReference>
<keyword evidence="2" id="KW-0808">Transferase</keyword>
<feature type="transmembrane region" description="Helical" evidence="1">
    <location>
        <begin position="6"/>
        <end position="27"/>
    </location>
</feature>
<dbReference type="EMBL" id="SUKA01000002">
    <property type="protein sequence ID" value="TJY66452.1"/>
    <property type="molecule type" value="Genomic_DNA"/>
</dbReference>
<feature type="transmembrane region" description="Helical" evidence="1">
    <location>
        <begin position="157"/>
        <end position="179"/>
    </location>
</feature>
<dbReference type="GO" id="GO:0004143">
    <property type="term" value="F:ATP-dependent diacylglycerol kinase activity"/>
    <property type="evidence" value="ECO:0007669"/>
    <property type="project" value="InterPro"/>
</dbReference>